<evidence type="ECO:0000313" key="10">
    <source>
        <dbReference type="Proteomes" id="UP000050901"/>
    </source>
</evidence>
<evidence type="ECO:0000313" key="9">
    <source>
        <dbReference type="EMBL" id="KRL23588.1"/>
    </source>
</evidence>
<sequence>MVSNLKKENIYLVFWKFIWILVGLASAVIFINSLFLPGHSRGFIFPIDTLLFVIVSIVLLVGIFILDGFMNSSDKRKRIIIIIFLFLQLFMQIYLSIKLQGAQGVDDFDMRLQISSLVSGSKEWAPYFKFGPNAGAAILLSKVVSMLGGNVHASLIYNIVNFISIDIAVLAGYLIIKSITDKRIQNLYFLVVNVFSPLWITALFVYTDVGALMFGMLSIYFLTKMVETRKSSLYLLFMSISSLFASLAYFNKTNAIILSIAIFIYLIFSLKKLNWIKKVSTISFFALLMVVFSLGLSAVKNNEKAPKKSDFPYTYWVAVGYNKSTNGTVNNDTYNDTGRFKTKEQKDKHDKQLISNTIKNSSFLEILKLYWNKINIQWSMGTIGIEHREFTILRQWNTIYNYIFGQKRIFLFMWSQSLYILIVLGMLIKSIHVIFLEKFSENESILNLAALYFLGIFLFHTLLWEVQERYAYIVIIPMILIGTFGLNELANHVQEENTSKKSLNIIIALGCIATIVGWGLSYKKNYVSENNTRIVMGQNFFRKTEYNLKPHQKLVEWIQVNNTFKQWYVDGVWADNVKVTINGKKVNPVTHTLTENGKKGSYKIIVENTGNNNETIYLQKNSSIDLFQKHIEKHKNYYIGIVASVVESPFTISRSIKYTFLIVLELLIFIEGWLWNRFLVRNSMPNNLRH</sequence>
<keyword evidence="6 8" id="KW-1133">Transmembrane helix</keyword>
<evidence type="ECO:0000256" key="7">
    <source>
        <dbReference type="ARBA" id="ARBA00023136"/>
    </source>
</evidence>
<dbReference type="PANTHER" id="PTHR33908">
    <property type="entry name" value="MANNOSYLTRANSFERASE YKCB-RELATED"/>
    <property type="match status" value="1"/>
</dbReference>
<evidence type="ECO:0000256" key="3">
    <source>
        <dbReference type="ARBA" id="ARBA00022676"/>
    </source>
</evidence>
<organism evidence="9 10">
    <name type="scientific">Limosilactobacillus mucosae DSM 13345</name>
    <dbReference type="NCBI Taxonomy" id="1423771"/>
    <lineage>
        <taxon>Bacteria</taxon>
        <taxon>Bacillati</taxon>
        <taxon>Bacillota</taxon>
        <taxon>Bacilli</taxon>
        <taxon>Lactobacillales</taxon>
        <taxon>Lactobacillaceae</taxon>
        <taxon>Limosilactobacillus</taxon>
    </lineage>
</organism>
<protein>
    <submittedName>
        <fullName evidence="9">Uncharacterized protein</fullName>
    </submittedName>
</protein>
<feature type="transmembrane region" description="Helical" evidence="8">
    <location>
        <begin position="78"/>
        <end position="97"/>
    </location>
</feature>
<feature type="transmembrane region" description="Helical" evidence="8">
    <location>
        <begin position="233"/>
        <end position="250"/>
    </location>
</feature>
<feature type="transmembrane region" description="Helical" evidence="8">
    <location>
        <begin position="188"/>
        <end position="221"/>
    </location>
</feature>
<evidence type="ECO:0000256" key="2">
    <source>
        <dbReference type="ARBA" id="ARBA00022475"/>
    </source>
</evidence>
<dbReference type="PANTHER" id="PTHR33908:SF11">
    <property type="entry name" value="MEMBRANE PROTEIN"/>
    <property type="match status" value="1"/>
</dbReference>
<keyword evidence="3" id="KW-0328">Glycosyltransferase</keyword>
<dbReference type="Proteomes" id="UP000050901">
    <property type="component" value="Unassembled WGS sequence"/>
</dbReference>
<feature type="transmembrane region" description="Helical" evidence="8">
    <location>
        <begin position="155"/>
        <end position="176"/>
    </location>
</feature>
<dbReference type="GO" id="GO:0016763">
    <property type="term" value="F:pentosyltransferase activity"/>
    <property type="evidence" value="ECO:0007669"/>
    <property type="project" value="TreeGrafter"/>
</dbReference>
<dbReference type="EMBL" id="AZEQ01000033">
    <property type="protein sequence ID" value="KRL23588.1"/>
    <property type="molecule type" value="Genomic_DNA"/>
</dbReference>
<evidence type="ECO:0000256" key="5">
    <source>
        <dbReference type="ARBA" id="ARBA00022692"/>
    </source>
</evidence>
<feature type="transmembrane region" description="Helical" evidence="8">
    <location>
        <begin position="255"/>
        <end position="273"/>
    </location>
</feature>
<evidence type="ECO:0000256" key="6">
    <source>
        <dbReference type="ARBA" id="ARBA00022989"/>
    </source>
</evidence>
<keyword evidence="5 8" id="KW-0812">Transmembrane</keyword>
<comment type="subcellular location">
    <subcellularLocation>
        <location evidence="1">Cell membrane</location>
        <topology evidence="1">Multi-pass membrane protein</topology>
    </subcellularLocation>
</comment>
<dbReference type="GO" id="GO:0009103">
    <property type="term" value="P:lipopolysaccharide biosynthetic process"/>
    <property type="evidence" value="ECO:0007669"/>
    <property type="project" value="UniProtKB-ARBA"/>
</dbReference>
<feature type="transmembrane region" description="Helical" evidence="8">
    <location>
        <begin position="444"/>
        <end position="463"/>
    </location>
</feature>
<evidence type="ECO:0000256" key="1">
    <source>
        <dbReference type="ARBA" id="ARBA00004651"/>
    </source>
</evidence>
<proteinExistence type="predicted"/>
<keyword evidence="4" id="KW-0808">Transferase</keyword>
<evidence type="ECO:0000256" key="4">
    <source>
        <dbReference type="ARBA" id="ARBA00022679"/>
    </source>
</evidence>
<dbReference type="InterPro" id="IPR050297">
    <property type="entry name" value="LipidA_mod_glycosyltrf_83"/>
</dbReference>
<keyword evidence="7 8" id="KW-0472">Membrane</keyword>
<feature type="transmembrane region" description="Helical" evidence="8">
    <location>
        <begin position="43"/>
        <end position="66"/>
    </location>
</feature>
<feature type="transmembrane region" description="Helical" evidence="8">
    <location>
        <begin position="12"/>
        <end position="31"/>
    </location>
</feature>
<dbReference type="GO" id="GO:0005886">
    <property type="term" value="C:plasma membrane"/>
    <property type="evidence" value="ECO:0007669"/>
    <property type="project" value="UniProtKB-SubCell"/>
</dbReference>
<reference evidence="9 10" key="1">
    <citation type="journal article" date="2015" name="Genome Announc.">
        <title>Expanding the biotechnology potential of lactobacilli through comparative genomics of 213 strains and associated genera.</title>
        <authorList>
            <person name="Sun Z."/>
            <person name="Harris H.M."/>
            <person name="McCann A."/>
            <person name="Guo C."/>
            <person name="Argimon S."/>
            <person name="Zhang W."/>
            <person name="Yang X."/>
            <person name="Jeffery I.B."/>
            <person name="Cooney J.C."/>
            <person name="Kagawa T.F."/>
            <person name="Liu W."/>
            <person name="Song Y."/>
            <person name="Salvetti E."/>
            <person name="Wrobel A."/>
            <person name="Rasinkangas P."/>
            <person name="Parkhill J."/>
            <person name="Rea M.C."/>
            <person name="O'Sullivan O."/>
            <person name="Ritari J."/>
            <person name="Douillard F.P."/>
            <person name="Paul Ross R."/>
            <person name="Yang R."/>
            <person name="Briner A.E."/>
            <person name="Felis G.E."/>
            <person name="de Vos W.M."/>
            <person name="Barrangou R."/>
            <person name="Klaenhammer T.R."/>
            <person name="Caufield P.W."/>
            <person name="Cui Y."/>
            <person name="Zhang H."/>
            <person name="O'Toole P.W."/>
        </authorList>
    </citation>
    <scope>NUCLEOTIDE SEQUENCE [LARGE SCALE GENOMIC DNA]</scope>
    <source>
        <strain evidence="9 10">DSM 13345</strain>
    </source>
</reference>
<comment type="caution">
    <text evidence="9">The sequence shown here is derived from an EMBL/GenBank/DDBJ whole genome shotgun (WGS) entry which is preliminary data.</text>
</comment>
<dbReference type="AlphaFoldDB" id="A0A0R1NZ84"/>
<name>A0A0R1NZ84_LIMMU</name>
<keyword evidence="2" id="KW-1003">Cell membrane</keyword>
<dbReference type="PATRIC" id="fig|1423771.3.peg.1415"/>
<feature type="transmembrane region" description="Helical" evidence="8">
    <location>
        <begin position="279"/>
        <end position="299"/>
    </location>
</feature>
<feature type="transmembrane region" description="Helical" evidence="8">
    <location>
        <begin position="658"/>
        <end position="675"/>
    </location>
</feature>
<feature type="transmembrane region" description="Helical" evidence="8">
    <location>
        <begin position="409"/>
        <end position="432"/>
    </location>
</feature>
<feature type="transmembrane region" description="Helical" evidence="8">
    <location>
        <begin position="502"/>
        <end position="520"/>
    </location>
</feature>
<feature type="transmembrane region" description="Helical" evidence="8">
    <location>
        <begin position="470"/>
        <end position="490"/>
    </location>
</feature>
<gene>
    <name evidence="9" type="ORF">FC47_GL001401</name>
</gene>
<accession>A0A0R1NZ84</accession>
<evidence type="ECO:0000256" key="8">
    <source>
        <dbReference type="SAM" id="Phobius"/>
    </source>
</evidence>